<dbReference type="AlphaFoldDB" id="A0A0A0LR01"/>
<accession>A0A0A0LR01</accession>
<evidence type="ECO:0000256" key="6">
    <source>
        <dbReference type="ARBA" id="ARBA00023242"/>
    </source>
</evidence>
<dbReference type="SMART" id="SM00717">
    <property type="entry name" value="SANT"/>
    <property type="match status" value="2"/>
</dbReference>
<dbReference type="Proteomes" id="UP000029981">
    <property type="component" value="Chromosome 2"/>
</dbReference>
<reference evidence="9 10" key="3">
    <citation type="journal article" date="2010" name="BMC Genomics">
        <title>Transcriptome sequencing and comparative analysis of cucumber flowers with different sex types.</title>
        <authorList>
            <person name="Guo S."/>
            <person name="Zheng Y."/>
            <person name="Joung J.G."/>
            <person name="Liu S."/>
            <person name="Zhang Z."/>
            <person name="Crasta O.R."/>
            <person name="Sobral B.W."/>
            <person name="Xu Y."/>
            <person name="Huang S."/>
            <person name="Fei Z."/>
        </authorList>
    </citation>
    <scope>NUCLEOTIDE SEQUENCE [LARGE SCALE GENOMIC DNA]</scope>
    <source>
        <strain evidence="10">cv. 9930</strain>
    </source>
</reference>
<feature type="domain" description="Myb-like" evidence="7">
    <location>
        <begin position="63"/>
        <end position="113"/>
    </location>
</feature>
<evidence type="ECO:0000259" key="8">
    <source>
        <dbReference type="PROSITE" id="PS51294"/>
    </source>
</evidence>
<evidence type="ECO:0000256" key="3">
    <source>
        <dbReference type="ARBA" id="ARBA00023015"/>
    </source>
</evidence>
<evidence type="ECO:0000256" key="4">
    <source>
        <dbReference type="ARBA" id="ARBA00023125"/>
    </source>
</evidence>
<evidence type="ECO:0000256" key="2">
    <source>
        <dbReference type="ARBA" id="ARBA00022737"/>
    </source>
</evidence>
<keyword evidence="5" id="KW-0804">Transcription</keyword>
<sequence>MGRAPCCEKGKVKKGPWSPDEDAILKSYVETHGIAGTWIALPTKAGLKRCGKSCRLRWLNYLRPNIKHGEFTEEEDNVIFNLFNQYGSRWSTIASQLPGRTDNDVKNHWNTKLKKKKKKLFLAAKTQSHLHSQSPLLHTQETDFTEIINHTPISCIAALDNSVDQFQIPTVSEPGAGSDSRDQWSSMEPWGCDFPADMICSMLF</sequence>
<dbReference type="CDD" id="cd00167">
    <property type="entry name" value="SANT"/>
    <property type="match status" value="2"/>
</dbReference>
<dbReference type="OrthoDB" id="2143914at2759"/>
<dbReference type="SUPFAM" id="SSF46689">
    <property type="entry name" value="Homeodomain-like"/>
    <property type="match status" value="1"/>
</dbReference>
<dbReference type="InterPro" id="IPR017930">
    <property type="entry name" value="Myb_dom"/>
</dbReference>
<dbReference type="EMBL" id="CM002923">
    <property type="protein sequence ID" value="KGN62411.1"/>
    <property type="molecule type" value="Genomic_DNA"/>
</dbReference>
<dbReference type="PROSITE" id="PS51294">
    <property type="entry name" value="HTH_MYB"/>
    <property type="match status" value="2"/>
</dbReference>
<dbReference type="Pfam" id="PF00249">
    <property type="entry name" value="Myb_DNA-binding"/>
    <property type="match status" value="2"/>
</dbReference>
<evidence type="ECO:0000313" key="10">
    <source>
        <dbReference type="Proteomes" id="UP000029981"/>
    </source>
</evidence>
<keyword evidence="4" id="KW-0238">DNA-binding</keyword>
<reference evidence="9 10" key="4">
    <citation type="journal article" date="2011" name="BMC Genomics">
        <title>RNA-Seq improves annotation of protein-coding genes in the cucumber genome.</title>
        <authorList>
            <person name="Li Z."/>
            <person name="Zhang Z."/>
            <person name="Yan P."/>
            <person name="Huang S."/>
            <person name="Fei Z."/>
            <person name="Lin K."/>
        </authorList>
    </citation>
    <scope>NUCLEOTIDE SEQUENCE [LARGE SCALE GENOMIC DNA]</scope>
    <source>
        <strain evidence="10">cv. 9930</strain>
    </source>
</reference>
<dbReference type="GO" id="GO:0005634">
    <property type="term" value="C:nucleus"/>
    <property type="evidence" value="ECO:0000318"/>
    <property type="project" value="GO_Central"/>
</dbReference>
<evidence type="ECO:0000256" key="1">
    <source>
        <dbReference type="ARBA" id="ARBA00004123"/>
    </source>
</evidence>
<dbReference type="InterPro" id="IPR001005">
    <property type="entry name" value="SANT/Myb"/>
</dbReference>
<feature type="domain" description="HTH myb-type" evidence="8">
    <location>
        <begin position="9"/>
        <end position="62"/>
    </location>
</feature>
<gene>
    <name evidence="9" type="ORF">Csa_2G352410</name>
</gene>
<dbReference type="OMA" id="PADMICS"/>
<dbReference type="Gene3D" id="1.10.10.60">
    <property type="entry name" value="Homeodomain-like"/>
    <property type="match status" value="2"/>
</dbReference>
<dbReference type="GO" id="GO:0003700">
    <property type="term" value="F:DNA-binding transcription factor activity"/>
    <property type="evidence" value="ECO:0000318"/>
    <property type="project" value="GO_Central"/>
</dbReference>
<dbReference type="GO" id="GO:0006355">
    <property type="term" value="P:regulation of DNA-templated transcription"/>
    <property type="evidence" value="ECO:0000318"/>
    <property type="project" value="GO_Central"/>
</dbReference>
<keyword evidence="6" id="KW-0539">Nucleus</keyword>
<evidence type="ECO:0000256" key="5">
    <source>
        <dbReference type="ARBA" id="ARBA00023163"/>
    </source>
</evidence>
<dbReference type="PROSITE" id="PS50090">
    <property type="entry name" value="MYB_LIKE"/>
    <property type="match status" value="2"/>
</dbReference>
<comment type="subcellular location">
    <subcellularLocation>
        <location evidence="1">Nucleus</location>
    </subcellularLocation>
</comment>
<dbReference type="PANTHER" id="PTHR48000:SF8">
    <property type="entry name" value="TRANSCRIPTION FACTOR RAX2-LIKE"/>
    <property type="match status" value="1"/>
</dbReference>
<feature type="domain" description="Myb-like" evidence="7">
    <location>
        <begin position="9"/>
        <end position="62"/>
    </location>
</feature>
<dbReference type="eggNOG" id="KOG0048">
    <property type="taxonomic scope" value="Eukaryota"/>
</dbReference>
<keyword evidence="2" id="KW-0677">Repeat</keyword>
<keyword evidence="10" id="KW-1185">Reference proteome</keyword>
<dbReference type="KEGG" id="csv:101214485"/>
<protein>
    <submittedName>
        <fullName evidence="9">Uncharacterized protein</fullName>
    </submittedName>
</protein>
<dbReference type="GO" id="GO:0003677">
    <property type="term" value="F:DNA binding"/>
    <property type="evidence" value="ECO:0007669"/>
    <property type="project" value="UniProtKB-KW"/>
</dbReference>
<dbReference type="STRING" id="3659.A0A0A0LR01"/>
<proteinExistence type="predicted"/>
<reference evidence="9 10" key="1">
    <citation type="journal article" date="2009" name="Nat. Genet.">
        <title>The genome of the cucumber, Cucumis sativus L.</title>
        <authorList>
            <person name="Huang S."/>
            <person name="Li R."/>
            <person name="Zhang Z."/>
            <person name="Li L."/>
            <person name="Gu X."/>
            <person name="Fan W."/>
            <person name="Lucas W.J."/>
            <person name="Wang X."/>
            <person name="Xie B."/>
            <person name="Ni P."/>
            <person name="Ren Y."/>
            <person name="Zhu H."/>
            <person name="Li J."/>
            <person name="Lin K."/>
            <person name="Jin W."/>
            <person name="Fei Z."/>
            <person name="Li G."/>
            <person name="Staub J."/>
            <person name="Kilian A."/>
            <person name="van der Vossen E.A."/>
            <person name="Wu Y."/>
            <person name="Guo J."/>
            <person name="He J."/>
            <person name="Jia Z."/>
            <person name="Ren Y."/>
            <person name="Tian G."/>
            <person name="Lu Y."/>
            <person name="Ruan J."/>
            <person name="Qian W."/>
            <person name="Wang M."/>
            <person name="Huang Q."/>
            <person name="Li B."/>
            <person name="Xuan Z."/>
            <person name="Cao J."/>
            <person name="Asan"/>
            <person name="Wu Z."/>
            <person name="Zhang J."/>
            <person name="Cai Q."/>
            <person name="Bai Y."/>
            <person name="Zhao B."/>
            <person name="Han Y."/>
            <person name="Li Y."/>
            <person name="Li X."/>
            <person name="Wang S."/>
            <person name="Shi Q."/>
            <person name="Liu S."/>
            <person name="Cho W.K."/>
            <person name="Kim J.Y."/>
            <person name="Xu Y."/>
            <person name="Heller-Uszynska K."/>
            <person name="Miao H."/>
            <person name="Cheng Z."/>
            <person name="Zhang S."/>
            <person name="Wu J."/>
            <person name="Yang Y."/>
            <person name="Kang H."/>
            <person name="Li M."/>
            <person name="Liang H."/>
            <person name="Ren X."/>
            <person name="Shi Z."/>
            <person name="Wen M."/>
            <person name="Jian M."/>
            <person name="Yang H."/>
            <person name="Zhang G."/>
            <person name="Yang Z."/>
            <person name="Chen R."/>
            <person name="Liu S."/>
            <person name="Li J."/>
            <person name="Ma L."/>
            <person name="Liu H."/>
            <person name="Zhou Y."/>
            <person name="Zhao J."/>
            <person name="Fang X."/>
            <person name="Li G."/>
            <person name="Fang L."/>
            <person name="Li Y."/>
            <person name="Liu D."/>
            <person name="Zheng H."/>
            <person name="Zhang Y."/>
            <person name="Qin N."/>
            <person name="Li Z."/>
            <person name="Yang G."/>
            <person name="Yang S."/>
            <person name="Bolund L."/>
            <person name="Kristiansen K."/>
            <person name="Zheng H."/>
            <person name="Li S."/>
            <person name="Zhang X."/>
            <person name="Yang H."/>
            <person name="Wang J."/>
            <person name="Sun R."/>
            <person name="Zhang B."/>
            <person name="Jiang S."/>
            <person name="Wang J."/>
            <person name="Du Y."/>
            <person name="Li S."/>
        </authorList>
    </citation>
    <scope>NUCLEOTIDE SEQUENCE [LARGE SCALE GENOMIC DNA]</scope>
    <source>
        <strain evidence="10">cv. 9930</strain>
    </source>
</reference>
<dbReference type="Gramene" id="KGN62411">
    <property type="protein sequence ID" value="KGN62411"/>
    <property type="gene ID" value="Csa_2G352410"/>
</dbReference>
<feature type="domain" description="HTH myb-type" evidence="8">
    <location>
        <begin position="63"/>
        <end position="117"/>
    </location>
</feature>
<name>A0A0A0LR01_CUCSA</name>
<dbReference type="InterPro" id="IPR009057">
    <property type="entry name" value="Homeodomain-like_sf"/>
</dbReference>
<dbReference type="PANTHER" id="PTHR48000">
    <property type="entry name" value="OS09G0431300 PROTEIN"/>
    <property type="match status" value="1"/>
</dbReference>
<organism evidence="9 10">
    <name type="scientific">Cucumis sativus</name>
    <name type="common">Cucumber</name>
    <dbReference type="NCBI Taxonomy" id="3659"/>
    <lineage>
        <taxon>Eukaryota</taxon>
        <taxon>Viridiplantae</taxon>
        <taxon>Streptophyta</taxon>
        <taxon>Embryophyta</taxon>
        <taxon>Tracheophyta</taxon>
        <taxon>Spermatophyta</taxon>
        <taxon>Magnoliopsida</taxon>
        <taxon>eudicotyledons</taxon>
        <taxon>Gunneridae</taxon>
        <taxon>Pentapetalae</taxon>
        <taxon>rosids</taxon>
        <taxon>fabids</taxon>
        <taxon>Cucurbitales</taxon>
        <taxon>Cucurbitaceae</taxon>
        <taxon>Benincaseae</taxon>
        <taxon>Cucumis</taxon>
    </lineage>
</organism>
<evidence type="ECO:0000259" key="7">
    <source>
        <dbReference type="PROSITE" id="PS50090"/>
    </source>
</evidence>
<reference evidence="9 10" key="2">
    <citation type="journal article" date="2009" name="PLoS ONE">
        <title>An integrated genetic and cytogenetic map of the cucumber genome.</title>
        <authorList>
            <person name="Ren Y."/>
            <person name="Zhang Z."/>
            <person name="Liu J."/>
            <person name="Staub J.E."/>
            <person name="Han Y."/>
            <person name="Cheng Z."/>
            <person name="Li X."/>
            <person name="Lu J."/>
            <person name="Miao H."/>
            <person name="Kang H."/>
            <person name="Xie B."/>
            <person name="Gu X."/>
            <person name="Wang X."/>
            <person name="Du Y."/>
            <person name="Jin W."/>
            <person name="Huang S."/>
        </authorList>
    </citation>
    <scope>NUCLEOTIDE SEQUENCE [LARGE SCALE GENOMIC DNA]</scope>
    <source>
        <strain evidence="10">cv. 9930</strain>
    </source>
</reference>
<keyword evidence="3" id="KW-0805">Transcription regulation</keyword>
<dbReference type="FunFam" id="1.10.10.60:FF:000015">
    <property type="entry name" value="Transcription factor RAX3"/>
    <property type="match status" value="1"/>
</dbReference>
<evidence type="ECO:0000313" key="9">
    <source>
        <dbReference type="EMBL" id="KGN62411.1"/>
    </source>
</evidence>